<evidence type="ECO:0000256" key="1">
    <source>
        <dbReference type="ARBA" id="ARBA00034773"/>
    </source>
</evidence>
<reference evidence="3 4" key="1">
    <citation type="submission" date="2024-03" db="EMBL/GenBank/DDBJ databases">
        <authorList>
            <person name="Gkanogiannis A."/>
            <person name="Becerra Lopez-Lavalle L."/>
        </authorList>
    </citation>
    <scope>NUCLEOTIDE SEQUENCE [LARGE SCALE GENOMIC DNA]</scope>
</reference>
<keyword evidence="4" id="KW-1185">Reference proteome</keyword>
<gene>
    <name evidence="3" type="ORF">CITCOLO1_LOCUS13214</name>
</gene>
<sequence length="138" mass="15840">MAEEFHESDIIFADHRRRRLFHPSLDYARILLTTHRNSNDDGDDNNNDANNNNNKDFAASLPVKIPETIFRYSSDMEEMDEEWNSEDNNIVPPHVIIGRRVAGKMAFSVCTGNGRTLKGRDLSQVRNSILRMTGFLET</sequence>
<evidence type="ECO:0000313" key="3">
    <source>
        <dbReference type="EMBL" id="CAK9321147.1"/>
    </source>
</evidence>
<accession>A0ABP0YMJ6</accession>
<dbReference type="Proteomes" id="UP001642487">
    <property type="component" value="Chromosome 4"/>
</dbReference>
<dbReference type="InterPro" id="IPR007608">
    <property type="entry name" value="Senescence_reg_S40"/>
</dbReference>
<feature type="region of interest" description="Disordered" evidence="2">
    <location>
        <begin position="36"/>
        <end position="57"/>
    </location>
</feature>
<protein>
    <recommendedName>
        <fullName evidence="5">Senescence regulator</fullName>
    </recommendedName>
</protein>
<dbReference type="PANTHER" id="PTHR33083">
    <property type="entry name" value="EXPRESSED PROTEIN"/>
    <property type="match status" value="1"/>
</dbReference>
<evidence type="ECO:0000256" key="2">
    <source>
        <dbReference type="SAM" id="MobiDB-lite"/>
    </source>
</evidence>
<organism evidence="3 4">
    <name type="scientific">Citrullus colocynthis</name>
    <name type="common">colocynth</name>
    <dbReference type="NCBI Taxonomy" id="252529"/>
    <lineage>
        <taxon>Eukaryota</taxon>
        <taxon>Viridiplantae</taxon>
        <taxon>Streptophyta</taxon>
        <taxon>Embryophyta</taxon>
        <taxon>Tracheophyta</taxon>
        <taxon>Spermatophyta</taxon>
        <taxon>Magnoliopsida</taxon>
        <taxon>eudicotyledons</taxon>
        <taxon>Gunneridae</taxon>
        <taxon>Pentapetalae</taxon>
        <taxon>rosids</taxon>
        <taxon>fabids</taxon>
        <taxon>Cucurbitales</taxon>
        <taxon>Cucurbitaceae</taxon>
        <taxon>Benincaseae</taxon>
        <taxon>Citrullus</taxon>
    </lineage>
</organism>
<dbReference type="EMBL" id="OZ021738">
    <property type="protein sequence ID" value="CAK9321147.1"/>
    <property type="molecule type" value="Genomic_DNA"/>
</dbReference>
<evidence type="ECO:0008006" key="5">
    <source>
        <dbReference type="Google" id="ProtNLM"/>
    </source>
</evidence>
<dbReference type="Pfam" id="PF04520">
    <property type="entry name" value="Senescence_reg"/>
    <property type="match status" value="1"/>
</dbReference>
<dbReference type="PANTHER" id="PTHR33083:SF49">
    <property type="entry name" value="SENESCENCE REGULATOR"/>
    <property type="match status" value="1"/>
</dbReference>
<proteinExistence type="inferred from homology"/>
<feature type="compositionally biased region" description="Low complexity" evidence="2">
    <location>
        <begin position="47"/>
        <end position="56"/>
    </location>
</feature>
<name>A0ABP0YMJ6_9ROSI</name>
<comment type="similarity">
    <text evidence="1">Belongs to the senescence regulator S40 family.</text>
</comment>
<evidence type="ECO:0000313" key="4">
    <source>
        <dbReference type="Proteomes" id="UP001642487"/>
    </source>
</evidence>